<keyword evidence="3" id="KW-1185">Reference proteome</keyword>
<protein>
    <submittedName>
        <fullName evidence="2">DUF2214 family protein</fullName>
    </submittedName>
</protein>
<keyword evidence="1" id="KW-0812">Transmembrane</keyword>
<accession>A0A5C1NEG1</accession>
<dbReference type="InterPro" id="IPR018706">
    <property type="entry name" value="DUF2214_membrane"/>
</dbReference>
<keyword evidence="1" id="KW-0472">Membrane</keyword>
<gene>
    <name evidence="2" type="ORF">E4T21_02185</name>
</gene>
<dbReference type="OrthoDB" id="826511at2"/>
<dbReference type="Proteomes" id="UP000324285">
    <property type="component" value="Chromosome"/>
</dbReference>
<dbReference type="RefSeq" id="WP_149283118.1">
    <property type="nucleotide sequence ID" value="NZ_CP038437.2"/>
</dbReference>
<feature type="transmembrane region" description="Helical" evidence="1">
    <location>
        <begin position="77"/>
        <end position="97"/>
    </location>
</feature>
<dbReference type="KEGG" id="hbh:E4T21_02185"/>
<feature type="transmembrane region" description="Helical" evidence="1">
    <location>
        <begin position="40"/>
        <end position="65"/>
    </location>
</feature>
<feature type="transmembrane region" description="Helical" evidence="1">
    <location>
        <begin position="6"/>
        <end position="28"/>
    </location>
</feature>
<evidence type="ECO:0000313" key="3">
    <source>
        <dbReference type="Proteomes" id="UP000324285"/>
    </source>
</evidence>
<sequence length="144" mass="15812">MLELSVRYLHFMGILVLVSMLVVEHLLLKGELLAEELRRVARVDAIYGISALVVLATGLTMWLLVGKPAGFYTANPVFHAKVTLFILLALLSIYPTLFLTRHRRSASASVSVPRLIPVLLRIELFGIIVIPLLAVLMARGVGLG</sequence>
<proteinExistence type="predicted"/>
<evidence type="ECO:0000256" key="1">
    <source>
        <dbReference type="SAM" id="Phobius"/>
    </source>
</evidence>
<organism evidence="2 3">
    <name type="scientific">Halomonas binhaiensis</name>
    <dbReference type="NCBI Taxonomy" id="2562282"/>
    <lineage>
        <taxon>Bacteria</taxon>
        <taxon>Pseudomonadati</taxon>
        <taxon>Pseudomonadota</taxon>
        <taxon>Gammaproteobacteria</taxon>
        <taxon>Oceanospirillales</taxon>
        <taxon>Halomonadaceae</taxon>
        <taxon>Halomonas</taxon>
    </lineage>
</organism>
<dbReference type="Pfam" id="PF09980">
    <property type="entry name" value="DUF2214"/>
    <property type="match status" value="1"/>
</dbReference>
<reference evidence="2" key="1">
    <citation type="submission" date="2021-02" db="EMBL/GenBank/DDBJ databases">
        <title>Strain Y2R2, a novel species of the genus Halomonas.</title>
        <authorList>
            <person name="Huang H."/>
        </authorList>
    </citation>
    <scope>NUCLEOTIDE SEQUENCE</scope>
    <source>
        <strain evidence="2">Y2R2</strain>
    </source>
</reference>
<keyword evidence="1" id="KW-1133">Transmembrane helix</keyword>
<dbReference type="AlphaFoldDB" id="A0A5C1NEG1"/>
<dbReference type="EMBL" id="CP038437">
    <property type="protein sequence ID" value="QEM80497.1"/>
    <property type="molecule type" value="Genomic_DNA"/>
</dbReference>
<name>A0A5C1NEG1_9GAMM</name>
<feature type="transmembrane region" description="Helical" evidence="1">
    <location>
        <begin position="118"/>
        <end position="138"/>
    </location>
</feature>
<evidence type="ECO:0000313" key="2">
    <source>
        <dbReference type="EMBL" id="QEM80497.1"/>
    </source>
</evidence>